<organism evidence="2 3">
    <name type="scientific">Actinomortierella ambigua</name>
    <dbReference type="NCBI Taxonomy" id="1343610"/>
    <lineage>
        <taxon>Eukaryota</taxon>
        <taxon>Fungi</taxon>
        <taxon>Fungi incertae sedis</taxon>
        <taxon>Mucoromycota</taxon>
        <taxon>Mortierellomycotina</taxon>
        <taxon>Mortierellomycetes</taxon>
        <taxon>Mortierellales</taxon>
        <taxon>Mortierellaceae</taxon>
        <taxon>Actinomortierella</taxon>
    </lineage>
</organism>
<dbReference type="OrthoDB" id="2562743at2759"/>
<accession>A0A9P6PV22</accession>
<dbReference type="AlphaFoldDB" id="A0A9P6PV22"/>
<protein>
    <submittedName>
        <fullName evidence="2">Uncharacterized protein</fullName>
    </submittedName>
</protein>
<evidence type="ECO:0000256" key="1">
    <source>
        <dbReference type="SAM" id="MobiDB-lite"/>
    </source>
</evidence>
<reference evidence="2" key="1">
    <citation type="journal article" date="2020" name="Fungal Divers.">
        <title>Resolving the Mortierellaceae phylogeny through synthesis of multi-gene phylogenetics and phylogenomics.</title>
        <authorList>
            <person name="Vandepol N."/>
            <person name="Liber J."/>
            <person name="Desiro A."/>
            <person name="Na H."/>
            <person name="Kennedy M."/>
            <person name="Barry K."/>
            <person name="Grigoriev I.V."/>
            <person name="Miller A.N."/>
            <person name="O'Donnell K."/>
            <person name="Stajich J.E."/>
            <person name="Bonito G."/>
        </authorList>
    </citation>
    <scope>NUCLEOTIDE SEQUENCE</scope>
    <source>
        <strain evidence="2">BC1065</strain>
    </source>
</reference>
<feature type="compositionally biased region" description="Polar residues" evidence="1">
    <location>
        <begin position="444"/>
        <end position="455"/>
    </location>
</feature>
<keyword evidence="3" id="KW-1185">Reference proteome</keyword>
<feature type="region of interest" description="Disordered" evidence="1">
    <location>
        <begin position="431"/>
        <end position="486"/>
    </location>
</feature>
<feature type="compositionally biased region" description="Low complexity" evidence="1">
    <location>
        <begin position="431"/>
        <end position="443"/>
    </location>
</feature>
<sequence>MTTTSTTTTSSSSTLRDRIRAEEHRFTSLTQNLTHFSPLKVQLDKHNITIEKLEADIAKRNNIMRRCQDKLKTLAKRPSSKQSSRVSVDAVHAHSAETNEAEETLAKHQRAKEELEALNGQLLAAKILHIGLTRQVAQYFESKGELQALLEKIFVGSTPEHPDEDELEREIGLVEREMGITKNDFDRVRLAKKELKEVKRYLDIWNDTMEKQLASQPKDVSKSLKKLVPFFGPKAPSYTKVADQHYKEARTQVPSIENIGNMSDISMENTAITSSELILYTSKFNHVYTALTKQMEDLHKKHKDLRTKRAQRMESLFDRRCRIFSEELQEYYRSVGASLAAGGSIDGPVGVDADSVTEDMGLTQESRALSGLRRLHVEDETGAAAHMSGPTATHSSESDATLPLADELPSYWQYHQDGGAVLEPGQMTLTTSSRNSTMSSTTSINTPVGYSSGTNGHHPHYRRSGETFANPPGYATGDAEPPAQSHDDEMFAEYHRRYDTRYAGATDTPPCYEEAAPMSS</sequence>
<proteinExistence type="predicted"/>
<name>A0A9P6PV22_9FUNG</name>
<dbReference type="EMBL" id="JAAAJB010000571">
    <property type="protein sequence ID" value="KAG0253587.1"/>
    <property type="molecule type" value="Genomic_DNA"/>
</dbReference>
<evidence type="ECO:0000313" key="2">
    <source>
        <dbReference type="EMBL" id="KAG0253587.1"/>
    </source>
</evidence>
<dbReference type="Proteomes" id="UP000807716">
    <property type="component" value="Unassembled WGS sequence"/>
</dbReference>
<gene>
    <name evidence="2" type="ORF">DFQ27_007331</name>
</gene>
<comment type="caution">
    <text evidence="2">The sequence shown here is derived from an EMBL/GenBank/DDBJ whole genome shotgun (WGS) entry which is preliminary data.</text>
</comment>
<feature type="region of interest" description="Disordered" evidence="1">
    <location>
        <begin position="73"/>
        <end position="101"/>
    </location>
</feature>
<evidence type="ECO:0000313" key="3">
    <source>
        <dbReference type="Proteomes" id="UP000807716"/>
    </source>
</evidence>